<dbReference type="EMBL" id="JAPDDT010000031">
    <property type="protein sequence ID" value="MCW1926626.1"/>
    <property type="molecule type" value="Genomic_DNA"/>
</dbReference>
<keyword evidence="1" id="KW-1133">Transmembrane helix</keyword>
<evidence type="ECO:0000313" key="3">
    <source>
        <dbReference type="Proteomes" id="UP001320876"/>
    </source>
</evidence>
<dbReference type="RefSeq" id="WP_264490734.1">
    <property type="nucleotide sequence ID" value="NZ_JAPDDT010000031.1"/>
</dbReference>
<name>A0ABT3GSX5_9BACT</name>
<gene>
    <name evidence="2" type="ORF">OKA05_29000</name>
</gene>
<proteinExistence type="predicted"/>
<keyword evidence="1" id="KW-0472">Membrane</keyword>
<accession>A0ABT3GSX5</accession>
<protein>
    <submittedName>
        <fullName evidence="2">Uncharacterized protein</fullName>
    </submittedName>
</protein>
<sequence length="120" mass="13910">MHPLHRWPSFWLGLFVASFLAWAWWDSHRYFSRIVWIGKGFAWNGAGKVGWSQVVQPVGGTFDIATDRVPLSGFWLEGVFTKFTTTALPHGIILISFLALWSAFLAWRWQRMQRIVKTIS</sequence>
<organism evidence="2 3">
    <name type="scientific">Luteolibacter arcticus</name>
    <dbReference type="NCBI Taxonomy" id="1581411"/>
    <lineage>
        <taxon>Bacteria</taxon>
        <taxon>Pseudomonadati</taxon>
        <taxon>Verrucomicrobiota</taxon>
        <taxon>Verrucomicrobiia</taxon>
        <taxon>Verrucomicrobiales</taxon>
        <taxon>Verrucomicrobiaceae</taxon>
        <taxon>Luteolibacter</taxon>
    </lineage>
</organism>
<feature type="transmembrane region" description="Helical" evidence="1">
    <location>
        <begin position="87"/>
        <end position="107"/>
    </location>
</feature>
<comment type="caution">
    <text evidence="2">The sequence shown here is derived from an EMBL/GenBank/DDBJ whole genome shotgun (WGS) entry which is preliminary data.</text>
</comment>
<evidence type="ECO:0000313" key="2">
    <source>
        <dbReference type="EMBL" id="MCW1926626.1"/>
    </source>
</evidence>
<feature type="transmembrane region" description="Helical" evidence="1">
    <location>
        <begin position="7"/>
        <end position="25"/>
    </location>
</feature>
<dbReference type="Proteomes" id="UP001320876">
    <property type="component" value="Unassembled WGS sequence"/>
</dbReference>
<keyword evidence="1" id="KW-0812">Transmembrane</keyword>
<evidence type="ECO:0000256" key="1">
    <source>
        <dbReference type="SAM" id="Phobius"/>
    </source>
</evidence>
<reference evidence="2 3" key="1">
    <citation type="submission" date="2022-10" db="EMBL/GenBank/DDBJ databases">
        <title>Luteolibacter arcticus strain CCTCC AB 2014275, whole genome shotgun sequencing project.</title>
        <authorList>
            <person name="Zhao G."/>
            <person name="Shen L."/>
        </authorList>
    </citation>
    <scope>NUCLEOTIDE SEQUENCE [LARGE SCALE GENOMIC DNA]</scope>
    <source>
        <strain evidence="2 3">CCTCC AB 2014275</strain>
    </source>
</reference>
<keyword evidence="3" id="KW-1185">Reference proteome</keyword>